<dbReference type="Proteomes" id="UP000605846">
    <property type="component" value="Unassembled WGS sequence"/>
</dbReference>
<gene>
    <name evidence="1" type="ORF">EC973_002649</name>
</gene>
<comment type="caution">
    <text evidence="1">The sequence shown here is derived from an EMBL/GenBank/DDBJ whole genome shotgun (WGS) entry which is preliminary data.</text>
</comment>
<protein>
    <submittedName>
        <fullName evidence="1">Uncharacterized protein</fullName>
    </submittedName>
</protein>
<sequence>MNHIEELFTAAKDEMEYADESQGSVYYRDDYQTAKKAVKECLEAYEAFLQELPTDEMRNEVRTKTGMKVRELKMAFEALPK</sequence>
<dbReference type="OrthoDB" id="273230at2759"/>
<dbReference type="PANTHER" id="PTHR35706:SF1">
    <property type="entry name" value="EMBRYOGENESIS-LIKE PROTEIN"/>
    <property type="match status" value="1"/>
</dbReference>
<keyword evidence="2" id="KW-1185">Reference proteome</keyword>
<reference evidence="1" key="1">
    <citation type="submission" date="2020-01" db="EMBL/GenBank/DDBJ databases">
        <title>Genome Sequencing of Three Apophysomyces-Like Fungal Strains Confirms a Novel Fungal Genus in the Mucoromycota with divergent Burkholderia-like Endosymbiotic Bacteria.</title>
        <authorList>
            <person name="Stajich J.E."/>
            <person name="Macias A.M."/>
            <person name="Carter-House D."/>
            <person name="Lovett B."/>
            <person name="Kasson L.R."/>
            <person name="Berry K."/>
            <person name="Grigoriev I."/>
            <person name="Chang Y."/>
            <person name="Spatafora J."/>
            <person name="Kasson M.T."/>
        </authorList>
    </citation>
    <scope>NUCLEOTIDE SEQUENCE</scope>
    <source>
        <strain evidence="1">NRRL A-21654</strain>
    </source>
</reference>
<dbReference type="EMBL" id="JABAYA010000174">
    <property type="protein sequence ID" value="KAF7722847.1"/>
    <property type="molecule type" value="Genomic_DNA"/>
</dbReference>
<proteinExistence type="predicted"/>
<evidence type="ECO:0000313" key="1">
    <source>
        <dbReference type="EMBL" id="KAF7722847.1"/>
    </source>
</evidence>
<accession>A0A8H7ER20</accession>
<organism evidence="1 2">
    <name type="scientific">Apophysomyces ossiformis</name>
    <dbReference type="NCBI Taxonomy" id="679940"/>
    <lineage>
        <taxon>Eukaryota</taxon>
        <taxon>Fungi</taxon>
        <taxon>Fungi incertae sedis</taxon>
        <taxon>Mucoromycota</taxon>
        <taxon>Mucoromycotina</taxon>
        <taxon>Mucoromycetes</taxon>
        <taxon>Mucorales</taxon>
        <taxon>Mucorineae</taxon>
        <taxon>Mucoraceae</taxon>
        <taxon>Apophysomyces</taxon>
    </lineage>
</organism>
<name>A0A8H7ER20_9FUNG</name>
<evidence type="ECO:0000313" key="2">
    <source>
        <dbReference type="Proteomes" id="UP000605846"/>
    </source>
</evidence>
<dbReference type="AlphaFoldDB" id="A0A8H7ER20"/>
<dbReference type="PANTHER" id="PTHR35706">
    <property type="entry name" value="F14O23.11 PROTEIN"/>
    <property type="match status" value="1"/>
</dbReference>
<dbReference type="InterPro" id="IPR053325">
    <property type="entry name" value="H3-Acetyl_Activator"/>
</dbReference>